<keyword evidence="4" id="KW-1185">Reference proteome</keyword>
<dbReference type="GO" id="GO:0003677">
    <property type="term" value="F:DNA binding"/>
    <property type="evidence" value="ECO:0007669"/>
    <property type="project" value="UniProtKB-KW"/>
</dbReference>
<dbReference type="SUPFAM" id="SSF48498">
    <property type="entry name" value="Tetracyclin repressor-like, C-terminal domain"/>
    <property type="match status" value="1"/>
</dbReference>
<organism evidence="3 4">
    <name type="scientific">Nocardioides euryhalodurans</name>
    <dbReference type="NCBI Taxonomy" id="2518370"/>
    <lineage>
        <taxon>Bacteria</taxon>
        <taxon>Bacillati</taxon>
        <taxon>Actinomycetota</taxon>
        <taxon>Actinomycetes</taxon>
        <taxon>Propionibacteriales</taxon>
        <taxon>Nocardioidaceae</taxon>
        <taxon>Nocardioides</taxon>
    </lineage>
</organism>
<dbReference type="InterPro" id="IPR009057">
    <property type="entry name" value="Homeodomain-like_sf"/>
</dbReference>
<proteinExistence type="predicted"/>
<accession>A0A4P7GMX0</accession>
<dbReference type="Proteomes" id="UP000294894">
    <property type="component" value="Chromosome"/>
</dbReference>
<dbReference type="RefSeq" id="WP_135078737.1">
    <property type="nucleotide sequence ID" value="NZ_CP038267.1"/>
</dbReference>
<dbReference type="InterPro" id="IPR036271">
    <property type="entry name" value="Tet_transcr_reg_TetR-rel_C_sf"/>
</dbReference>
<keyword evidence="1" id="KW-0238">DNA-binding</keyword>
<dbReference type="AlphaFoldDB" id="A0A4P7GMX0"/>
<evidence type="ECO:0000313" key="4">
    <source>
        <dbReference type="Proteomes" id="UP000294894"/>
    </source>
</evidence>
<evidence type="ECO:0000313" key="3">
    <source>
        <dbReference type="EMBL" id="QBR93370.1"/>
    </source>
</evidence>
<dbReference type="Gene3D" id="1.10.357.10">
    <property type="entry name" value="Tetracycline Repressor, domain 2"/>
    <property type="match status" value="1"/>
</dbReference>
<dbReference type="SUPFAM" id="SSF46689">
    <property type="entry name" value="Homeodomain-like"/>
    <property type="match status" value="1"/>
</dbReference>
<dbReference type="OrthoDB" id="9816296at2"/>
<name>A0A4P7GMX0_9ACTN</name>
<reference evidence="3 4" key="1">
    <citation type="submission" date="2019-03" db="EMBL/GenBank/DDBJ databases">
        <title>Three New Species of Nocardioides, Nocardioides euryhalodurans sp. nov., Nocardioides seonyuensis sp. nov. and Nocardioides eburneoflavus sp. nov., Iolated from Soil.</title>
        <authorList>
            <person name="Roh S.G."/>
            <person name="Lee C."/>
            <person name="Kim M.-K."/>
            <person name="Kim S.B."/>
        </authorList>
    </citation>
    <scope>NUCLEOTIDE SEQUENCE [LARGE SCALE GENOMIC DNA]</scope>
    <source>
        <strain evidence="3 4">MMS17-SY117</strain>
    </source>
</reference>
<dbReference type="KEGG" id="noy:EXE57_14675"/>
<evidence type="ECO:0000256" key="1">
    <source>
        <dbReference type="ARBA" id="ARBA00023125"/>
    </source>
</evidence>
<dbReference type="Pfam" id="PF00440">
    <property type="entry name" value="TetR_N"/>
    <property type="match status" value="1"/>
</dbReference>
<dbReference type="EMBL" id="CP038267">
    <property type="protein sequence ID" value="QBR93370.1"/>
    <property type="molecule type" value="Genomic_DNA"/>
</dbReference>
<gene>
    <name evidence="3" type="ORF">EXE57_14675</name>
</gene>
<dbReference type="InterPro" id="IPR001647">
    <property type="entry name" value="HTH_TetR"/>
</dbReference>
<protein>
    <submittedName>
        <fullName evidence="3">TetR family transcriptional regulator</fullName>
    </submittedName>
</protein>
<evidence type="ECO:0000259" key="2">
    <source>
        <dbReference type="Pfam" id="PF00440"/>
    </source>
</evidence>
<feature type="domain" description="HTH tetR-type" evidence="2">
    <location>
        <begin position="23"/>
        <end position="66"/>
    </location>
</feature>
<sequence length="187" mass="20230">MDDLRHLMLVPDSMSREDIAANAAIPLVAAGGPAALTLRAVGEQSGYSPQAVHQWFGSRAALHRAVAGRFVARWTRWVDLRTGRQGIASLLPENDEVAGWARVWLALHHLARADDEVASYLAYTRSVERDSLARLAGPGGSPEALVELHALVEGLRLQLCSEVSTDSYAEACRLLDRALARSQVPSA</sequence>